<dbReference type="EMBL" id="KZ820291">
    <property type="protein sequence ID" value="PWN47987.1"/>
    <property type="molecule type" value="Genomic_DNA"/>
</dbReference>
<proteinExistence type="predicted"/>
<evidence type="ECO:0000313" key="2">
    <source>
        <dbReference type="Proteomes" id="UP000245626"/>
    </source>
</evidence>
<reference evidence="1 2" key="1">
    <citation type="journal article" date="2018" name="Mol. Biol. Evol.">
        <title>Broad Genomic Sampling Reveals a Smut Pathogenic Ancestry of the Fungal Clade Ustilaginomycotina.</title>
        <authorList>
            <person name="Kijpornyongpan T."/>
            <person name="Mondo S.J."/>
            <person name="Barry K."/>
            <person name="Sandor L."/>
            <person name="Lee J."/>
            <person name="Lipzen A."/>
            <person name="Pangilinan J."/>
            <person name="LaButti K."/>
            <person name="Hainaut M."/>
            <person name="Henrissat B."/>
            <person name="Grigoriev I.V."/>
            <person name="Spatafora J.W."/>
            <person name="Aime M.C."/>
        </authorList>
    </citation>
    <scope>NUCLEOTIDE SEQUENCE [LARGE SCALE GENOMIC DNA]</scope>
    <source>
        <strain evidence="1 2">SA 807</strain>
    </source>
</reference>
<organism evidence="1 2">
    <name type="scientific">Violaceomyces palustris</name>
    <dbReference type="NCBI Taxonomy" id="1673888"/>
    <lineage>
        <taxon>Eukaryota</taxon>
        <taxon>Fungi</taxon>
        <taxon>Dikarya</taxon>
        <taxon>Basidiomycota</taxon>
        <taxon>Ustilaginomycotina</taxon>
        <taxon>Ustilaginomycetes</taxon>
        <taxon>Violaceomycetales</taxon>
        <taxon>Violaceomycetaceae</taxon>
        <taxon>Violaceomyces</taxon>
    </lineage>
</organism>
<name>A0ACD0NQ87_9BASI</name>
<keyword evidence="2" id="KW-1185">Reference proteome</keyword>
<gene>
    <name evidence="1" type="ORF">IE53DRAFT_407303</name>
</gene>
<accession>A0ACD0NQ87</accession>
<dbReference type="Proteomes" id="UP000245626">
    <property type="component" value="Unassembled WGS sequence"/>
</dbReference>
<evidence type="ECO:0000313" key="1">
    <source>
        <dbReference type="EMBL" id="PWN47987.1"/>
    </source>
</evidence>
<sequence length="274" mass="29990">MVPWNSARTKVQLKLAVQRTKMLQEKKASSDPLEAMAKRARREIATLVEKGKIETARIKTEGIIAEDIHIELLELMELYSEMLLARFALLDMNTREPEPSLLPAISSIIHASPRTELKELHVLREMLMSKYGRDFSLDCMENKDGCVPERVISKLRVETAPGTLVDAYISEICRSYDVPFQSDLVAGEGVEVSDGGNDSGTDQGGPGVAEKIKEAAEESIQTKTKGEDKDPVVAAAEPKGNVVEKPKGGGSNKANGEDALSDLEARFAALKKRV</sequence>
<protein>
    <submittedName>
        <fullName evidence="1">DUF292-domain-containing protein</fullName>
    </submittedName>
</protein>